<sequence length="110" mass="11634">MSIAEVRSGLAWAACATAGVLAGYGVYLAAFLVSAPFLLFAAFGAAPFIAVAVVALTFLWSRRRPCGARIWMQQRRAAFWIGAAAVVMACAVYTVVEIPQTIPFAYTLAG</sequence>
<evidence type="ECO:0000313" key="2">
    <source>
        <dbReference type="EMBL" id="PBJ39158.1"/>
    </source>
</evidence>
<reference evidence="2 3" key="1">
    <citation type="journal article" date="2017" name="Genome Biol. Evol.">
        <title>Population Structure and Local Adaptation of MAC Lung Disease Agent Mycobacterium avium subsp. hominissuis.</title>
        <authorList>
            <person name="Yano H."/>
            <person name="Iwamoto T."/>
            <person name="Nishiuchi Y."/>
            <person name="Nakajima C."/>
            <person name="Starkova D.A."/>
            <person name="Mokrousov I."/>
            <person name="Narvskaya O."/>
            <person name="Yoshida S."/>
            <person name="Arikawa K."/>
            <person name="Nakanishi N."/>
            <person name="Osaki K."/>
            <person name="Nakagawa I."/>
            <person name="Ato M."/>
            <person name="Suzuki Y."/>
            <person name="Maruyama F."/>
        </authorList>
    </citation>
    <scope>NUCLEOTIDE SEQUENCE [LARGE SCALE GENOMIC DNA]</scope>
    <source>
        <strain evidence="2 3">OCU466</strain>
    </source>
</reference>
<dbReference type="EMBL" id="LBGZ01000029">
    <property type="protein sequence ID" value="PBJ39158.1"/>
    <property type="molecule type" value="Genomic_DNA"/>
</dbReference>
<evidence type="ECO:0000313" key="3">
    <source>
        <dbReference type="Proteomes" id="UP000218842"/>
    </source>
</evidence>
<keyword evidence="1" id="KW-1133">Transmembrane helix</keyword>
<feature type="transmembrane region" description="Helical" evidence="1">
    <location>
        <begin position="77"/>
        <end position="96"/>
    </location>
</feature>
<dbReference type="Proteomes" id="UP000218842">
    <property type="component" value="Unassembled WGS sequence"/>
</dbReference>
<proteinExistence type="predicted"/>
<gene>
    <name evidence="2" type="ORF">XV03_04055</name>
</gene>
<name>A0A2A3LD50_MYCAV</name>
<keyword evidence="1" id="KW-0472">Membrane</keyword>
<feature type="transmembrane region" description="Helical" evidence="1">
    <location>
        <begin position="39"/>
        <end position="61"/>
    </location>
</feature>
<keyword evidence="1" id="KW-0812">Transmembrane</keyword>
<feature type="transmembrane region" description="Helical" evidence="1">
    <location>
        <begin position="12"/>
        <end position="33"/>
    </location>
</feature>
<evidence type="ECO:0000256" key="1">
    <source>
        <dbReference type="SAM" id="Phobius"/>
    </source>
</evidence>
<protein>
    <submittedName>
        <fullName evidence="2">Uncharacterized protein</fullName>
    </submittedName>
</protein>
<organism evidence="2 3">
    <name type="scientific">Mycobacterium avium subsp. hominissuis</name>
    <dbReference type="NCBI Taxonomy" id="439334"/>
    <lineage>
        <taxon>Bacteria</taxon>
        <taxon>Bacillati</taxon>
        <taxon>Actinomycetota</taxon>
        <taxon>Actinomycetes</taxon>
        <taxon>Mycobacteriales</taxon>
        <taxon>Mycobacteriaceae</taxon>
        <taxon>Mycobacterium</taxon>
        <taxon>Mycobacterium avium complex (MAC)</taxon>
    </lineage>
</organism>
<dbReference type="RefSeq" id="WP_084031215.1">
    <property type="nucleotide sequence ID" value="NZ_BDNJ01000270.1"/>
</dbReference>
<comment type="caution">
    <text evidence="2">The sequence shown here is derived from an EMBL/GenBank/DDBJ whole genome shotgun (WGS) entry which is preliminary data.</text>
</comment>
<dbReference type="AlphaFoldDB" id="A0A2A3LD50"/>
<accession>A0A2A3LD50</accession>